<evidence type="ECO:0000256" key="2">
    <source>
        <dbReference type="ARBA" id="ARBA00022679"/>
    </source>
</evidence>
<feature type="domain" description="Glycosyl transferase family 1" evidence="3">
    <location>
        <begin position="167"/>
        <end position="334"/>
    </location>
</feature>
<dbReference type="InterPro" id="IPR001296">
    <property type="entry name" value="Glyco_trans_1"/>
</dbReference>
<evidence type="ECO:0000259" key="3">
    <source>
        <dbReference type="Pfam" id="PF00534"/>
    </source>
</evidence>
<feature type="domain" description="Glycosyltransferase subfamily 4-like N-terminal" evidence="4">
    <location>
        <begin position="16"/>
        <end position="156"/>
    </location>
</feature>
<evidence type="ECO:0000256" key="1">
    <source>
        <dbReference type="ARBA" id="ARBA00022676"/>
    </source>
</evidence>
<keyword evidence="2 5" id="KW-0808">Transferase</keyword>
<dbReference type="GO" id="GO:1901135">
    <property type="term" value="P:carbohydrate derivative metabolic process"/>
    <property type="evidence" value="ECO:0007669"/>
    <property type="project" value="UniProtKB-ARBA"/>
</dbReference>
<dbReference type="PANTHER" id="PTHR12526:SF510">
    <property type="entry name" value="D-INOSITOL 3-PHOSPHATE GLYCOSYLTRANSFERASE"/>
    <property type="match status" value="1"/>
</dbReference>
<dbReference type="EMBL" id="SMDC01000001">
    <property type="protein sequence ID" value="TCW40084.1"/>
    <property type="molecule type" value="Genomic_DNA"/>
</dbReference>
<dbReference type="AlphaFoldDB" id="A0A4R4ALP6"/>
<dbReference type="InterPro" id="IPR028098">
    <property type="entry name" value="Glyco_trans_4-like_N"/>
</dbReference>
<protein>
    <submittedName>
        <fullName evidence="5">Glycosyltransferase involved in cell wall biosynthesis</fullName>
    </submittedName>
</protein>
<gene>
    <name evidence="5" type="ORF">EDC29_101501</name>
</gene>
<accession>A0A4R4ALP6</accession>
<proteinExistence type="predicted"/>
<keyword evidence="1" id="KW-0328">Glycosyltransferase</keyword>
<dbReference type="Pfam" id="PF13439">
    <property type="entry name" value="Glyco_transf_4"/>
    <property type="match status" value="1"/>
</dbReference>
<dbReference type="Pfam" id="PF00534">
    <property type="entry name" value="Glycos_transf_1"/>
    <property type="match status" value="1"/>
</dbReference>
<reference evidence="5 6" key="1">
    <citation type="submission" date="2019-03" db="EMBL/GenBank/DDBJ databases">
        <title>Genomic Encyclopedia of Type Strains, Phase IV (KMG-IV): sequencing the most valuable type-strain genomes for metagenomic binning, comparative biology and taxonomic classification.</title>
        <authorList>
            <person name="Goeker M."/>
        </authorList>
    </citation>
    <scope>NUCLEOTIDE SEQUENCE [LARGE SCALE GENOMIC DNA]</scope>
    <source>
        <strain evidence="5 6">DSM 203</strain>
    </source>
</reference>
<evidence type="ECO:0000259" key="4">
    <source>
        <dbReference type="Pfam" id="PF13439"/>
    </source>
</evidence>
<comment type="caution">
    <text evidence="5">The sequence shown here is derived from an EMBL/GenBank/DDBJ whole genome shotgun (WGS) entry which is preliminary data.</text>
</comment>
<organism evidence="5 6">
    <name type="scientific">Marichromatium gracile</name>
    <name type="common">Chromatium gracile</name>
    <dbReference type="NCBI Taxonomy" id="1048"/>
    <lineage>
        <taxon>Bacteria</taxon>
        <taxon>Pseudomonadati</taxon>
        <taxon>Pseudomonadota</taxon>
        <taxon>Gammaproteobacteria</taxon>
        <taxon>Chromatiales</taxon>
        <taxon>Chromatiaceae</taxon>
        <taxon>Marichromatium</taxon>
    </lineage>
</organism>
<dbReference type="GO" id="GO:0016757">
    <property type="term" value="F:glycosyltransferase activity"/>
    <property type="evidence" value="ECO:0007669"/>
    <property type="project" value="UniProtKB-KW"/>
</dbReference>
<sequence length="358" mass="39556">MSDPSSLQIVASKALGGAERWFIRFAEALAERGAPAELAIRRDSALDGHPLGALACHRLPFLTTWDPYSRHALSRLIARRRPEIVQTYMGRATRLTRLSPRGGPIHLARLGGYYKLSPYRHAHGWIGNTRGLCDWMVRQGLPADRVHHIYNFADPAVPVAPDTVAALRAHHAIPDDAWVLVTLGRFVPVKGQAHLLAALAALPERIAGRALRLVMVGDGPLAEPLRAQARQLGQEERIVWAGWQRDPRPYLQLADLVVFPSLEAETLGNVILEAWSWGRPLVTAEFRGARELTRHGEDAWCVPCADAAALATGIRETLGDETLRAALVARGRERVEHEFGRAVIMDQYLALYRRLAGG</sequence>
<dbReference type="PANTHER" id="PTHR12526">
    <property type="entry name" value="GLYCOSYLTRANSFERASE"/>
    <property type="match status" value="1"/>
</dbReference>
<dbReference type="Proteomes" id="UP000295247">
    <property type="component" value="Unassembled WGS sequence"/>
</dbReference>
<evidence type="ECO:0000313" key="6">
    <source>
        <dbReference type="Proteomes" id="UP000295247"/>
    </source>
</evidence>
<dbReference type="CDD" id="cd03811">
    <property type="entry name" value="GT4_GT28_WabH-like"/>
    <property type="match status" value="1"/>
</dbReference>
<dbReference type="SUPFAM" id="SSF53756">
    <property type="entry name" value="UDP-Glycosyltransferase/glycogen phosphorylase"/>
    <property type="match status" value="1"/>
</dbReference>
<name>A0A4R4ALP6_MARGR</name>
<evidence type="ECO:0000313" key="5">
    <source>
        <dbReference type="EMBL" id="TCW40084.1"/>
    </source>
</evidence>
<dbReference type="RefSeq" id="WP_132228407.1">
    <property type="nucleotide sequence ID" value="NZ_NRRH01000049.1"/>
</dbReference>
<dbReference type="Gene3D" id="3.40.50.2000">
    <property type="entry name" value="Glycogen Phosphorylase B"/>
    <property type="match status" value="2"/>
</dbReference>